<dbReference type="AlphaFoldDB" id="A0A832G226"/>
<comment type="caution">
    <text evidence="7">The sequence shown here is derived from an EMBL/GenBank/DDBJ whole genome shotgun (WGS) entry which is preliminary data.</text>
</comment>
<evidence type="ECO:0000256" key="4">
    <source>
        <dbReference type="ARBA" id="ARBA00022989"/>
    </source>
</evidence>
<dbReference type="InterPro" id="IPR050475">
    <property type="entry name" value="Prenyltransferase_related"/>
</dbReference>
<dbReference type="InterPro" id="IPR044878">
    <property type="entry name" value="UbiA_sf"/>
</dbReference>
<feature type="transmembrane region" description="Helical" evidence="6">
    <location>
        <begin position="12"/>
        <end position="33"/>
    </location>
</feature>
<sequence>MGQLLALGEFASVAVSFFGFASVFLISASILVMNDYFDVETDRINAPYRPIPSNLVTPNEALFFSLLLLFAGLLLSYLISVTVLLISIVLAVIGFLYNRYLKKSGLLGNLMVSFSVGMTFIYGGASVGLPFHKMVLFFGLIAALIDLGEEIAADAMDMKGDELINSNSLAIKYGQQAALKISRLIFFFVILLSFVPFLIGWFSFVYLIPISIMDASIAYSTFKLLTSKIEEGRKFIRWIYLGATFGLILFIVIKITIA</sequence>
<organism evidence="7">
    <name type="scientific">Ignavibacterium album</name>
    <dbReference type="NCBI Taxonomy" id="591197"/>
    <lineage>
        <taxon>Bacteria</taxon>
        <taxon>Pseudomonadati</taxon>
        <taxon>Ignavibacteriota</taxon>
        <taxon>Ignavibacteria</taxon>
        <taxon>Ignavibacteriales</taxon>
        <taxon>Ignavibacteriaceae</taxon>
        <taxon>Ignavibacterium</taxon>
    </lineage>
</organism>
<dbReference type="Pfam" id="PF01040">
    <property type="entry name" value="UbiA"/>
    <property type="match status" value="1"/>
</dbReference>
<evidence type="ECO:0000256" key="1">
    <source>
        <dbReference type="ARBA" id="ARBA00004141"/>
    </source>
</evidence>
<dbReference type="EMBL" id="DSVI01000006">
    <property type="protein sequence ID" value="HGT47438.1"/>
    <property type="molecule type" value="Genomic_DNA"/>
</dbReference>
<reference evidence="7" key="1">
    <citation type="journal article" date="2020" name="mSystems">
        <title>Genome- and Community-Level Interaction Insights into Carbon Utilization and Element Cycling Functions of Hydrothermarchaeota in Hydrothermal Sediment.</title>
        <authorList>
            <person name="Zhou Z."/>
            <person name="Liu Y."/>
            <person name="Xu W."/>
            <person name="Pan J."/>
            <person name="Luo Z.H."/>
            <person name="Li M."/>
        </authorList>
    </citation>
    <scope>NUCLEOTIDE SEQUENCE [LARGE SCALE GENOMIC DNA]</scope>
    <source>
        <strain evidence="7">SpSt-500</strain>
    </source>
</reference>
<gene>
    <name evidence="7" type="ORF">ENS56_05355</name>
</gene>
<feature type="transmembrane region" description="Helical" evidence="6">
    <location>
        <begin position="181"/>
        <end position="199"/>
    </location>
</feature>
<accession>A0A832G226</accession>
<dbReference type="Gene3D" id="1.20.120.1780">
    <property type="entry name" value="UbiA prenyltransferase"/>
    <property type="match status" value="1"/>
</dbReference>
<dbReference type="PANTHER" id="PTHR42723">
    <property type="entry name" value="CHLOROPHYLL SYNTHASE"/>
    <property type="match status" value="1"/>
</dbReference>
<dbReference type="GO" id="GO:0016020">
    <property type="term" value="C:membrane"/>
    <property type="evidence" value="ECO:0007669"/>
    <property type="project" value="UniProtKB-SubCell"/>
</dbReference>
<evidence type="ECO:0000256" key="2">
    <source>
        <dbReference type="ARBA" id="ARBA00022475"/>
    </source>
</evidence>
<proteinExistence type="predicted"/>
<keyword evidence="7" id="KW-0808">Transferase</keyword>
<evidence type="ECO:0000256" key="3">
    <source>
        <dbReference type="ARBA" id="ARBA00022692"/>
    </source>
</evidence>
<dbReference type="InterPro" id="IPR000537">
    <property type="entry name" value="UbiA_prenyltransferase"/>
</dbReference>
<dbReference type="Gene3D" id="1.10.357.140">
    <property type="entry name" value="UbiA prenyltransferase"/>
    <property type="match status" value="1"/>
</dbReference>
<keyword evidence="5 6" id="KW-0472">Membrane</keyword>
<comment type="subcellular location">
    <subcellularLocation>
        <location evidence="1">Membrane</location>
        <topology evidence="1">Multi-pass membrane protein</topology>
    </subcellularLocation>
</comment>
<protein>
    <submittedName>
        <fullName evidence="7">Prenyltransferase</fullName>
    </submittedName>
</protein>
<dbReference type="CDD" id="cd13961">
    <property type="entry name" value="PT_UbiA_DGGGPS"/>
    <property type="match status" value="1"/>
</dbReference>
<dbReference type="GO" id="GO:0016765">
    <property type="term" value="F:transferase activity, transferring alkyl or aryl (other than methyl) groups"/>
    <property type="evidence" value="ECO:0007669"/>
    <property type="project" value="InterPro"/>
</dbReference>
<keyword evidence="4 6" id="KW-1133">Transmembrane helix</keyword>
<feature type="transmembrane region" description="Helical" evidence="6">
    <location>
        <begin position="106"/>
        <end position="125"/>
    </location>
</feature>
<evidence type="ECO:0000313" key="7">
    <source>
        <dbReference type="EMBL" id="HGT47438.1"/>
    </source>
</evidence>
<keyword evidence="2" id="KW-1003">Cell membrane</keyword>
<feature type="transmembrane region" description="Helical" evidence="6">
    <location>
        <begin position="61"/>
        <end position="94"/>
    </location>
</feature>
<evidence type="ECO:0000256" key="6">
    <source>
        <dbReference type="SAM" id="Phobius"/>
    </source>
</evidence>
<keyword evidence="3 6" id="KW-0812">Transmembrane</keyword>
<feature type="transmembrane region" description="Helical" evidence="6">
    <location>
        <begin position="238"/>
        <end position="257"/>
    </location>
</feature>
<evidence type="ECO:0000256" key="5">
    <source>
        <dbReference type="ARBA" id="ARBA00023136"/>
    </source>
</evidence>
<dbReference type="PANTHER" id="PTHR42723:SF1">
    <property type="entry name" value="CHLOROPHYLL SYNTHASE, CHLOROPLASTIC"/>
    <property type="match status" value="1"/>
</dbReference>
<name>A0A832G226_9BACT</name>